<evidence type="ECO:0000256" key="7">
    <source>
        <dbReference type="ARBA" id="ARBA00048741"/>
    </source>
</evidence>
<evidence type="ECO:0000313" key="12">
    <source>
        <dbReference type="Proteomes" id="UP000051913"/>
    </source>
</evidence>
<dbReference type="PROSITE" id="PS51278">
    <property type="entry name" value="GATASE_TYPE_2"/>
    <property type="match status" value="1"/>
</dbReference>
<evidence type="ECO:0000256" key="1">
    <source>
        <dbReference type="ARBA" id="ARBA00005187"/>
    </source>
</evidence>
<keyword evidence="5 9" id="KW-0067">ATP-binding</keyword>
<evidence type="ECO:0000256" key="4">
    <source>
        <dbReference type="ARBA" id="ARBA00022741"/>
    </source>
</evidence>
<dbReference type="InterPro" id="IPR014729">
    <property type="entry name" value="Rossmann-like_a/b/a_fold"/>
</dbReference>
<keyword evidence="12" id="KW-1185">Reference proteome</keyword>
<evidence type="ECO:0000256" key="9">
    <source>
        <dbReference type="PIRSR" id="PIRSR001589-2"/>
    </source>
</evidence>
<dbReference type="PANTHER" id="PTHR43284">
    <property type="entry name" value="ASPARAGINE SYNTHETASE (GLUTAMINE-HYDROLYZING)"/>
    <property type="match status" value="1"/>
</dbReference>
<protein>
    <recommendedName>
        <fullName evidence="3">asparagine synthase (glutamine-hydrolyzing)</fullName>
        <ecNumber evidence="3">6.3.5.4</ecNumber>
    </recommendedName>
</protein>
<accession>A0A0R3KS81</accession>
<sequence>MCGIAGIVNIRGNAVEPAEIERLTNLVAHRGPSGAGIWFNVERDVAFGHRRLAIIDPGAGGYQPMLSADGRYVIVFNGEIYNFLELRRELEEQGEVFRTQSDTEVILAAWRAWREEMLPRFNGMWALAIFDTLTKELFLARDRFGIKPMLYAVSPERFVFASEQRALVRSGLMDAPLDVEVARRLMLDPFGVEGSERTLWQSVRRLQGGHFIWLRHGRQEIRRWWRTIDHLPALPKTEAERVERFYELFQDSVALRMRSDVPIGTCLSGGFDSTAVICTMAAHEKAGMGPRDSTAWRHAFVASFPGVWFDERPMAEEAARWAEVNPTFVDIGQNDALTDLDRILDDNDDVYIGLESAVWQTYRELSRQNVTVSLDGHGADELMGAYRKEGQSATFHMRNALAGIASNSTVGGRGVDWLRTLIINYQGQYFLRGGLRGIPAPLPLVGEGDVLPKEWGTLNKRLYRMFHSTILPTILRNFDRLSMAHGIEVRMPFMDWRLVTYTMALPDASKSSDGYTKMIARRAMANHMPESIRMGRRKIGFGSPMPQWLNGPLSGWTAELLEKKVPVFTELVNEVALRETVKQLTASKKWDWGSAQRIWPYLHMKWLLGQRAIA</sequence>
<dbReference type="RefSeq" id="WP_057854187.1">
    <property type="nucleotide sequence ID" value="NZ_LLXX01000177.1"/>
</dbReference>
<dbReference type="GO" id="GO:0006529">
    <property type="term" value="P:asparagine biosynthetic process"/>
    <property type="evidence" value="ECO:0007669"/>
    <property type="project" value="UniProtKB-KW"/>
</dbReference>
<evidence type="ECO:0000259" key="10">
    <source>
        <dbReference type="PROSITE" id="PS51278"/>
    </source>
</evidence>
<organism evidence="11 12">
    <name type="scientific">Bradyrhizobium valentinum</name>
    <dbReference type="NCBI Taxonomy" id="1518501"/>
    <lineage>
        <taxon>Bacteria</taxon>
        <taxon>Pseudomonadati</taxon>
        <taxon>Pseudomonadota</taxon>
        <taxon>Alphaproteobacteria</taxon>
        <taxon>Hyphomicrobiales</taxon>
        <taxon>Nitrobacteraceae</taxon>
        <taxon>Bradyrhizobium</taxon>
    </lineage>
</organism>
<feature type="active site" description="For GATase activity" evidence="8">
    <location>
        <position position="2"/>
    </location>
</feature>
<feature type="binding site" evidence="9">
    <location>
        <position position="102"/>
    </location>
    <ligand>
        <name>L-glutamine</name>
        <dbReference type="ChEBI" id="CHEBI:58359"/>
    </ligand>
</feature>
<dbReference type="AlphaFoldDB" id="A0A0R3KS81"/>
<reference evidence="11 12" key="1">
    <citation type="submission" date="2014-03" db="EMBL/GenBank/DDBJ databases">
        <title>Bradyrhizobium valentinum sp. nov., isolated from effective nodules of Lupinus mariae-josephae, a lupine endemic of basic-lime soils in Eastern Spain.</title>
        <authorList>
            <person name="Duran D."/>
            <person name="Rey L."/>
            <person name="Navarro A."/>
            <person name="Busquets A."/>
            <person name="Imperial J."/>
            <person name="Ruiz-Argueso T."/>
        </authorList>
    </citation>
    <scope>NUCLEOTIDE SEQUENCE [LARGE SCALE GENOMIC DNA]</scope>
    <source>
        <strain evidence="11 12">LmjM3</strain>
    </source>
</reference>
<dbReference type="Pfam" id="PF00733">
    <property type="entry name" value="Asn_synthase"/>
    <property type="match status" value="1"/>
</dbReference>
<dbReference type="PIRSF" id="PIRSF001589">
    <property type="entry name" value="Asn_synthetase_glu-h"/>
    <property type="match status" value="1"/>
</dbReference>
<comment type="catalytic activity">
    <reaction evidence="7">
        <text>L-aspartate + L-glutamine + ATP + H2O = L-asparagine + L-glutamate + AMP + diphosphate + H(+)</text>
        <dbReference type="Rhea" id="RHEA:12228"/>
        <dbReference type="ChEBI" id="CHEBI:15377"/>
        <dbReference type="ChEBI" id="CHEBI:15378"/>
        <dbReference type="ChEBI" id="CHEBI:29985"/>
        <dbReference type="ChEBI" id="CHEBI:29991"/>
        <dbReference type="ChEBI" id="CHEBI:30616"/>
        <dbReference type="ChEBI" id="CHEBI:33019"/>
        <dbReference type="ChEBI" id="CHEBI:58048"/>
        <dbReference type="ChEBI" id="CHEBI:58359"/>
        <dbReference type="ChEBI" id="CHEBI:456215"/>
        <dbReference type="EC" id="6.3.5.4"/>
    </reaction>
</comment>
<proteinExistence type="inferred from homology"/>
<dbReference type="InterPro" id="IPR001962">
    <property type="entry name" value="Asn_synthase"/>
</dbReference>
<dbReference type="Proteomes" id="UP000051913">
    <property type="component" value="Unassembled WGS sequence"/>
</dbReference>
<dbReference type="EMBL" id="LLXX01000177">
    <property type="protein sequence ID" value="KRQ98355.1"/>
    <property type="molecule type" value="Genomic_DNA"/>
</dbReference>
<dbReference type="InterPro" id="IPR033738">
    <property type="entry name" value="AsnB_N"/>
</dbReference>
<name>A0A0R3KS81_9BRAD</name>
<comment type="caution">
    <text evidence="11">The sequence shown here is derived from an EMBL/GenBank/DDBJ whole genome shotgun (WGS) entry which is preliminary data.</text>
</comment>
<dbReference type="SUPFAM" id="SSF52402">
    <property type="entry name" value="Adenine nucleotide alpha hydrolases-like"/>
    <property type="match status" value="1"/>
</dbReference>
<dbReference type="InterPro" id="IPR006426">
    <property type="entry name" value="Asn_synth_AEB"/>
</dbReference>
<keyword evidence="6 8" id="KW-0315">Glutamine amidotransferase</keyword>
<keyword evidence="8" id="KW-0028">Amino-acid biosynthesis</keyword>
<dbReference type="CDD" id="cd01991">
    <property type="entry name" value="Asn_synthase_B_C"/>
    <property type="match status" value="1"/>
</dbReference>
<comment type="similarity">
    <text evidence="2">Belongs to the asparagine synthetase family.</text>
</comment>
<feature type="domain" description="Glutamine amidotransferase type-2" evidence="10">
    <location>
        <begin position="2"/>
        <end position="217"/>
    </location>
</feature>
<dbReference type="GO" id="GO:0004066">
    <property type="term" value="F:asparagine synthase (glutamine-hydrolyzing) activity"/>
    <property type="evidence" value="ECO:0007669"/>
    <property type="project" value="UniProtKB-EC"/>
</dbReference>
<evidence type="ECO:0000256" key="5">
    <source>
        <dbReference type="ARBA" id="ARBA00022840"/>
    </source>
</evidence>
<evidence type="ECO:0000256" key="8">
    <source>
        <dbReference type="PIRSR" id="PIRSR001589-1"/>
    </source>
</evidence>
<evidence type="ECO:0000313" key="11">
    <source>
        <dbReference type="EMBL" id="KRQ98355.1"/>
    </source>
</evidence>
<evidence type="ECO:0000256" key="2">
    <source>
        <dbReference type="ARBA" id="ARBA00005752"/>
    </source>
</evidence>
<dbReference type="PANTHER" id="PTHR43284:SF1">
    <property type="entry name" value="ASPARAGINE SYNTHETASE"/>
    <property type="match status" value="1"/>
</dbReference>
<evidence type="ECO:0000256" key="6">
    <source>
        <dbReference type="ARBA" id="ARBA00022962"/>
    </source>
</evidence>
<keyword evidence="4 9" id="KW-0547">Nucleotide-binding</keyword>
<comment type="pathway">
    <text evidence="1">Amino-acid biosynthesis; L-asparagine biosynthesis; L-asparagine from L-aspartate (L-Gln route): step 1/1.</text>
</comment>
<gene>
    <name evidence="11" type="ORF">CP49_10490</name>
</gene>
<dbReference type="Gene3D" id="3.40.50.620">
    <property type="entry name" value="HUPs"/>
    <property type="match status" value="1"/>
</dbReference>
<dbReference type="Gene3D" id="3.60.20.10">
    <property type="entry name" value="Glutamine Phosphoribosylpyrophosphate, subunit 1, domain 1"/>
    <property type="match status" value="1"/>
</dbReference>
<evidence type="ECO:0000256" key="3">
    <source>
        <dbReference type="ARBA" id="ARBA00012737"/>
    </source>
</evidence>
<dbReference type="InterPro" id="IPR017932">
    <property type="entry name" value="GATase_2_dom"/>
</dbReference>
<dbReference type="NCBIfam" id="TIGR01536">
    <property type="entry name" value="asn_synth_AEB"/>
    <property type="match status" value="1"/>
</dbReference>
<keyword evidence="8" id="KW-0061">Asparagine biosynthesis</keyword>
<dbReference type="EC" id="6.3.5.4" evidence="3"/>
<dbReference type="CDD" id="cd00712">
    <property type="entry name" value="AsnB"/>
    <property type="match status" value="1"/>
</dbReference>
<dbReference type="SUPFAM" id="SSF56235">
    <property type="entry name" value="N-terminal nucleophile aminohydrolases (Ntn hydrolases)"/>
    <property type="match status" value="1"/>
</dbReference>
<dbReference type="InterPro" id="IPR029055">
    <property type="entry name" value="Ntn_hydrolases_N"/>
</dbReference>
<dbReference type="GO" id="GO:0005829">
    <property type="term" value="C:cytosol"/>
    <property type="evidence" value="ECO:0007669"/>
    <property type="project" value="TreeGrafter"/>
</dbReference>
<dbReference type="InterPro" id="IPR051786">
    <property type="entry name" value="ASN_synthetase/amidase"/>
</dbReference>
<dbReference type="Pfam" id="PF13537">
    <property type="entry name" value="GATase_7"/>
    <property type="match status" value="1"/>
</dbReference>
<dbReference type="GO" id="GO:0005524">
    <property type="term" value="F:ATP binding"/>
    <property type="evidence" value="ECO:0007669"/>
    <property type="project" value="UniProtKB-KW"/>
</dbReference>